<sequence>MTETFRSDRTFRVWHYTATHGDRLLLRATVERGKPRVDLHVAGVRGVLLESRYDGIVIREGTPDQRQEIGSFFGIVIDEMVNVHIIGEDRMTGFIVGGPLRWHEDEGSFIDPSHFGFIPGTL</sequence>
<evidence type="ECO:0000313" key="2">
    <source>
        <dbReference type="Proteomes" id="UP000037151"/>
    </source>
</evidence>
<dbReference type="OrthoDB" id="5148951at2"/>
<protein>
    <submittedName>
        <fullName evidence="1">Uncharacterized protein</fullName>
    </submittedName>
</protein>
<accession>A0A0L0KFD3</accession>
<dbReference type="AlphaFoldDB" id="A0A0L0KFD3"/>
<evidence type="ECO:0000313" key="1">
    <source>
        <dbReference type="EMBL" id="KND36531.1"/>
    </source>
</evidence>
<gene>
    <name evidence="1" type="ORF">IQ63_12360</name>
</gene>
<dbReference type="PATRIC" id="fig|42234.21.peg.2552"/>
<dbReference type="RefSeq" id="WP_063786261.1">
    <property type="nucleotide sequence ID" value="NZ_KQ257813.1"/>
</dbReference>
<comment type="caution">
    <text evidence="1">The sequence shown here is derived from an EMBL/GenBank/DDBJ whole genome shotgun (WGS) entry which is preliminary data.</text>
</comment>
<dbReference type="EMBL" id="JPPY01000078">
    <property type="protein sequence ID" value="KND36531.1"/>
    <property type="molecule type" value="Genomic_DNA"/>
</dbReference>
<name>A0A0L0KFD3_9ACTN</name>
<dbReference type="Proteomes" id="UP000037151">
    <property type="component" value="Unassembled WGS sequence"/>
</dbReference>
<reference evidence="2" key="1">
    <citation type="submission" date="2014-07" db="EMBL/GenBank/DDBJ databases">
        <title>Genome sequencing of plant-pathogenic Streptomyces species.</title>
        <authorList>
            <person name="Harrison J."/>
            <person name="Sapp M."/>
            <person name="Thwaites R."/>
            <person name="Studholme D.J."/>
        </authorList>
    </citation>
    <scope>NUCLEOTIDE SEQUENCE [LARGE SCALE GENOMIC DNA]</scope>
    <source>
        <strain evidence="2">NCPPB 4445</strain>
    </source>
</reference>
<organism evidence="1 2">
    <name type="scientific">Streptomyces acidiscabies</name>
    <dbReference type="NCBI Taxonomy" id="42234"/>
    <lineage>
        <taxon>Bacteria</taxon>
        <taxon>Bacillati</taxon>
        <taxon>Actinomycetota</taxon>
        <taxon>Actinomycetes</taxon>
        <taxon>Kitasatosporales</taxon>
        <taxon>Streptomycetaceae</taxon>
        <taxon>Streptomyces</taxon>
    </lineage>
</organism>
<proteinExistence type="predicted"/>